<comment type="caution">
    <text evidence="2">The sequence shown here is derived from an EMBL/GenBank/DDBJ whole genome shotgun (WGS) entry which is preliminary data.</text>
</comment>
<accession>A0A9N9DBZ6</accession>
<dbReference type="AlphaFoldDB" id="A0A9N9DBZ6"/>
<sequence>MSLLPDRTDRTDRTRKKPKVKIPVPVFTSELIKDPSPTCSLLNNLQREEQVLIQKLYIVRQLADVVKTEISASSLMQDATGTFNNPIIYINYKEQQNPLEYGNSHYTLLPDNSQTNIYPSSSQTNLPDSSTDASSTLLQETSITDCNISNPDLFNSATNLYPSALQETSVINCSDSSANTYPYTFFQETNIINCNTSQPNSSTNTYSSTLSQEISSIDHNTSQPKSSNSSANTCVSGNLFKIETPKTFRAKLKRKSKRRYQNLVIDLEKRSELLENELIERYRNLMLDLEKN</sequence>
<organism evidence="2 3">
    <name type="scientific">Dentiscutata erythropus</name>
    <dbReference type="NCBI Taxonomy" id="1348616"/>
    <lineage>
        <taxon>Eukaryota</taxon>
        <taxon>Fungi</taxon>
        <taxon>Fungi incertae sedis</taxon>
        <taxon>Mucoromycota</taxon>
        <taxon>Glomeromycotina</taxon>
        <taxon>Glomeromycetes</taxon>
        <taxon>Diversisporales</taxon>
        <taxon>Gigasporaceae</taxon>
        <taxon>Dentiscutata</taxon>
    </lineage>
</organism>
<keyword evidence="3" id="KW-1185">Reference proteome</keyword>
<feature type="region of interest" description="Disordered" evidence="1">
    <location>
        <begin position="112"/>
        <end position="134"/>
    </location>
</feature>
<feature type="compositionally biased region" description="Low complexity" evidence="1">
    <location>
        <begin position="199"/>
        <end position="211"/>
    </location>
</feature>
<reference evidence="2" key="1">
    <citation type="submission" date="2021-06" db="EMBL/GenBank/DDBJ databases">
        <authorList>
            <person name="Kallberg Y."/>
            <person name="Tangrot J."/>
            <person name="Rosling A."/>
        </authorList>
    </citation>
    <scope>NUCLEOTIDE SEQUENCE</scope>
    <source>
        <strain evidence="2">MA453B</strain>
    </source>
</reference>
<dbReference type="Proteomes" id="UP000789405">
    <property type="component" value="Unassembled WGS sequence"/>
</dbReference>
<gene>
    <name evidence="2" type="ORF">DERYTH_LOCUS9097</name>
</gene>
<feature type="region of interest" description="Disordered" evidence="1">
    <location>
        <begin position="199"/>
        <end position="231"/>
    </location>
</feature>
<feature type="compositionally biased region" description="Polar residues" evidence="1">
    <location>
        <begin position="212"/>
        <end position="231"/>
    </location>
</feature>
<dbReference type="OrthoDB" id="2446373at2759"/>
<evidence type="ECO:0000256" key="1">
    <source>
        <dbReference type="SAM" id="MobiDB-lite"/>
    </source>
</evidence>
<feature type="non-terminal residue" evidence="2">
    <location>
        <position position="1"/>
    </location>
</feature>
<dbReference type="EMBL" id="CAJVPY010004867">
    <property type="protein sequence ID" value="CAG8630030.1"/>
    <property type="molecule type" value="Genomic_DNA"/>
</dbReference>
<evidence type="ECO:0000313" key="2">
    <source>
        <dbReference type="EMBL" id="CAG8630030.1"/>
    </source>
</evidence>
<evidence type="ECO:0000313" key="3">
    <source>
        <dbReference type="Proteomes" id="UP000789405"/>
    </source>
</evidence>
<proteinExistence type="predicted"/>
<name>A0A9N9DBZ6_9GLOM</name>
<protein>
    <submittedName>
        <fullName evidence="2">4440_t:CDS:1</fullName>
    </submittedName>
</protein>